<dbReference type="Pfam" id="PF02698">
    <property type="entry name" value="DUF218"/>
    <property type="match status" value="1"/>
</dbReference>
<dbReference type="InterPro" id="IPR003848">
    <property type="entry name" value="DUF218"/>
</dbReference>
<dbReference type="PANTHER" id="PTHR28110:SF1">
    <property type="entry name" value="TRANSMEMBRANE PROTEIN"/>
    <property type="match status" value="1"/>
</dbReference>
<dbReference type="EMBL" id="JAQQWP010000006">
    <property type="protein sequence ID" value="KAK8114972.1"/>
    <property type="molecule type" value="Genomic_DNA"/>
</dbReference>
<organism evidence="3 4">
    <name type="scientific">Apiospora kogelbergensis</name>
    <dbReference type="NCBI Taxonomy" id="1337665"/>
    <lineage>
        <taxon>Eukaryota</taxon>
        <taxon>Fungi</taxon>
        <taxon>Dikarya</taxon>
        <taxon>Ascomycota</taxon>
        <taxon>Pezizomycotina</taxon>
        <taxon>Sordariomycetes</taxon>
        <taxon>Xylariomycetidae</taxon>
        <taxon>Amphisphaeriales</taxon>
        <taxon>Apiosporaceae</taxon>
        <taxon>Apiospora</taxon>
    </lineage>
</organism>
<dbReference type="PANTHER" id="PTHR28110">
    <property type="entry name" value="TRANSMEMBRANE PROTEIN"/>
    <property type="match status" value="1"/>
</dbReference>
<dbReference type="GO" id="GO:0005737">
    <property type="term" value="C:cytoplasm"/>
    <property type="evidence" value="ECO:0007669"/>
    <property type="project" value="TreeGrafter"/>
</dbReference>
<feature type="domain" description="DUF218" evidence="2">
    <location>
        <begin position="39"/>
        <end position="148"/>
    </location>
</feature>
<evidence type="ECO:0000313" key="4">
    <source>
        <dbReference type="Proteomes" id="UP001392437"/>
    </source>
</evidence>
<dbReference type="AlphaFoldDB" id="A0AAW0QX67"/>
<reference evidence="3 4" key="1">
    <citation type="submission" date="2023-01" db="EMBL/GenBank/DDBJ databases">
        <title>Analysis of 21 Apiospora genomes using comparative genomics revels a genus with tremendous synthesis potential of carbohydrate active enzymes and secondary metabolites.</title>
        <authorList>
            <person name="Sorensen T."/>
        </authorList>
    </citation>
    <scope>NUCLEOTIDE SEQUENCE [LARGE SCALE GENOMIC DNA]</scope>
    <source>
        <strain evidence="3 4">CBS 117206</strain>
    </source>
</reference>
<sequence length="234" mass="25585">MSPVSHLAIVCCHGIWLGGPARGFDESEWLIAGFQAGETPTFIEHIKAGLRILRGIPGSVLMFSGGPTRRETRLSEAQSYADIATANDYFGIIDAAAVADRIVCEPRALDSYYNVLFSLVLFWQTHGAWPEKVTIVSHAFKRARLAAMRGVAQAVAEWEENPHGVGGTLAEKRRKRNPWSVSQALFASDQLRAQSGVKTIVVARGHDGGVEEEEGEVLDPSATQPWSKPISYRN</sequence>
<feature type="region of interest" description="Disordered" evidence="1">
    <location>
        <begin position="210"/>
        <end position="234"/>
    </location>
</feature>
<dbReference type="CDD" id="cd06259">
    <property type="entry name" value="YdcF-like"/>
    <property type="match status" value="1"/>
</dbReference>
<proteinExistence type="predicted"/>
<keyword evidence="4" id="KW-1185">Reference proteome</keyword>
<comment type="caution">
    <text evidence="3">The sequence shown here is derived from an EMBL/GenBank/DDBJ whole genome shotgun (WGS) entry which is preliminary data.</text>
</comment>
<protein>
    <recommendedName>
        <fullName evidence="2">DUF218 domain-containing protein</fullName>
    </recommendedName>
</protein>
<evidence type="ECO:0000313" key="3">
    <source>
        <dbReference type="EMBL" id="KAK8114972.1"/>
    </source>
</evidence>
<gene>
    <name evidence="3" type="ORF">PG999_007041</name>
</gene>
<name>A0AAW0QX67_9PEZI</name>
<accession>A0AAW0QX67</accession>
<dbReference type="Proteomes" id="UP001392437">
    <property type="component" value="Unassembled WGS sequence"/>
</dbReference>
<evidence type="ECO:0000259" key="2">
    <source>
        <dbReference type="Pfam" id="PF02698"/>
    </source>
</evidence>
<evidence type="ECO:0000256" key="1">
    <source>
        <dbReference type="SAM" id="MobiDB-lite"/>
    </source>
</evidence>
<dbReference type="InterPro" id="IPR055323">
    <property type="entry name" value="C57A10.07/YOR238W"/>
</dbReference>